<protein>
    <submittedName>
        <fullName evidence="1">Uncharacterized protein</fullName>
    </submittedName>
</protein>
<evidence type="ECO:0000313" key="2">
    <source>
        <dbReference type="Proteomes" id="UP001176940"/>
    </source>
</evidence>
<organism evidence="1 2">
    <name type="scientific">Ranitomeya imitator</name>
    <name type="common">mimic poison frog</name>
    <dbReference type="NCBI Taxonomy" id="111125"/>
    <lineage>
        <taxon>Eukaryota</taxon>
        <taxon>Metazoa</taxon>
        <taxon>Chordata</taxon>
        <taxon>Craniata</taxon>
        <taxon>Vertebrata</taxon>
        <taxon>Euteleostomi</taxon>
        <taxon>Amphibia</taxon>
        <taxon>Batrachia</taxon>
        <taxon>Anura</taxon>
        <taxon>Neobatrachia</taxon>
        <taxon>Hyloidea</taxon>
        <taxon>Dendrobatidae</taxon>
        <taxon>Dendrobatinae</taxon>
        <taxon>Ranitomeya</taxon>
    </lineage>
</organism>
<sequence length="108" mass="12480">MARRKGFYVPNQLMNESQVSLTFLDWLASVTERIHQTMHFQFDGKPEPLVFHIPQSFFDALSQRLSMGNVRMRLPNCTTGFISKRKKNGLKFQTEKGILKSKFAVPAM</sequence>
<accession>A0ABN9M1I4</accession>
<dbReference type="Proteomes" id="UP001176940">
    <property type="component" value="Unassembled WGS sequence"/>
</dbReference>
<name>A0ABN9M1I4_9NEOB</name>
<keyword evidence="2" id="KW-1185">Reference proteome</keyword>
<dbReference type="EMBL" id="CAUEEQ010037001">
    <property type="protein sequence ID" value="CAJ0953595.1"/>
    <property type="molecule type" value="Genomic_DNA"/>
</dbReference>
<dbReference type="InterPro" id="IPR026049">
    <property type="entry name" value="C2orf42"/>
</dbReference>
<gene>
    <name evidence="1" type="ORF">RIMI_LOCUS14386009</name>
</gene>
<evidence type="ECO:0000313" key="1">
    <source>
        <dbReference type="EMBL" id="CAJ0953595.1"/>
    </source>
</evidence>
<proteinExistence type="predicted"/>
<comment type="caution">
    <text evidence="1">The sequence shown here is derived from an EMBL/GenBank/DDBJ whole genome shotgun (WGS) entry which is preliminary data.</text>
</comment>
<reference evidence="1" key="1">
    <citation type="submission" date="2023-07" db="EMBL/GenBank/DDBJ databases">
        <authorList>
            <person name="Stuckert A."/>
        </authorList>
    </citation>
    <scope>NUCLEOTIDE SEQUENCE</scope>
</reference>
<dbReference type="PANTHER" id="PTHR13518:SF1">
    <property type="entry name" value="C2ORF42 HOMOLOG"/>
    <property type="match status" value="1"/>
</dbReference>
<dbReference type="PANTHER" id="PTHR13518">
    <property type="entry name" value="PUTATIVE TREBLE-CLEF ZINC-FINGER C2ORF42 FAMILY MEMBER"/>
    <property type="match status" value="1"/>
</dbReference>